<dbReference type="AlphaFoldDB" id="A0A918SF86"/>
<sequence>MKSLKAHISTILTIVILAGSLLPALHAFDHEVLSSESDLTLNEKFSEVVVDCQLCDFHFSTANALSFFTYEVFSPQKEMVYSLSLAETVNLFPNPLFSLRAPPVVIS</sequence>
<protein>
    <submittedName>
        <fullName evidence="1">Uncharacterized protein</fullName>
    </submittedName>
</protein>
<gene>
    <name evidence="1" type="ORF">GCM10007103_19290</name>
</gene>
<evidence type="ECO:0000313" key="1">
    <source>
        <dbReference type="EMBL" id="GHA37870.1"/>
    </source>
</evidence>
<reference evidence="1" key="1">
    <citation type="journal article" date="2014" name="Int. J. Syst. Evol. Microbiol.">
        <title>Complete genome sequence of Corynebacterium casei LMG S-19264T (=DSM 44701T), isolated from a smear-ripened cheese.</title>
        <authorList>
            <consortium name="US DOE Joint Genome Institute (JGI-PGF)"/>
            <person name="Walter F."/>
            <person name="Albersmeier A."/>
            <person name="Kalinowski J."/>
            <person name="Ruckert C."/>
        </authorList>
    </citation>
    <scope>NUCLEOTIDE SEQUENCE</scope>
    <source>
        <strain evidence="1">KCTC 12719</strain>
    </source>
</reference>
<keyword evidence="2" id="KW-1185">Reference proteome</keyword>
<dbReference type="EMBL" id="BMXB01000006">
    <property type="protein sequence ID" value="GHA37870.1"/>
    <property type="molecule type" value="Genomic_DNA"/>
</dbReference>
<accession>A0A918SF86</accession>
<organism evidence="1 2">
    <name type="scientific">Salinimicrobium marinum</name>
    <dbReference type="NCBI Taxonomy" id="680283"/>
    <lineage>
        <taxon>Bacteria</taxon>
        <taxon>Pseudomonadati</taxon>
        <taxon>Bacteroidota</taxon>
        <taxon>Flavobacteriia</taxon>
        <taxon>Flavobacteriales</taxon>
        <taxon>Flavobacteriaceae</taxon>
        <taxon>Salinimicrobium</taxon>
    </lineage>
</organism>
<dbReference type="RefSeq" id="WP_189604532.1">
    <property type="nucleotide sequence ID" value="NZ_BMXB01000006.1"/>
</dbReference>
<comment type="caution">
    <text evidence="1">The sequence shown here is derived from an EMBL/GenBank/DDBJ whole genome shotgun (WGS) entry which is preliminary data.</text>
</comment>
<dbReference type="Proteomes" id="UP000610456">
    <property type="component" value="Unassembled WGS sequence"/>
</dbReference>
<reference evidence="1" key="2">
    <citation type="submission" date="2020-09" db="EMBL/GenBank/DDBJ databases">
        <authorList>
            <person name="Sun Q."/>
            <person name="Kim S."/>
        </authorList>
    </citation>
    <scope>NUCLEOTIDE SEQUENCE</scope>
    <source>
        <strain evidence="1">KCTC 12719</strain>
    </source>
</reference>
<name>A0A918SF86_9FLAO</name>
<evidence type="ECO:0000313" key="2">
    <source>
        <dbReference type="Proteomes" id="UP000610456"/>
    </source>
</evidence>
<proteinExistence type="predicted"/>